<dbReference type="Proteomes" id="UP000823868">
    <property type="component" value="Unassembled WGS sequence"/>
</dbReference>
<proteinExistence type="inferred from homology"/>
<evidence type="ECO:0000256" key="5">
    <source>
        <dbReference type="ARBA" id="ARBA00022801"/>
    </source>
</evidence>
<dbReference type="SMART" id="SM00481">
    <property type="entry name" value="POLIIIAc"/>
    <property type="match status" value="1"/>
</dbReference>
<protein>
    <recommendedName>
        <fullName evidence="3 8">Histidinol-phosphatase</fullName>
        <shortName evidence="8">HolPase</shortName>
        <ecNumber evidence="3 8">3.1.3.15</ecNumber>
    </recommendedName>
</protein>
<dbReference type="InterPro" id="IPR004013">
    <property type="entry name" value="PHP_dom"/>
</dbReference>
<evidence type="ECO:0000256" key="1">
    <source>
        <dbReference type="ARBA" id="ARBA00004970"/>
    </source>
</evidence>
<evidence type="ECO:0000256" key="3">
    <source>
        <dbReference type="ARBA" id="ARBA00013085"/>
    </source>
</evidence>
<evidence type="ECO:0000256" key="4">
    <source>
        <dbReference type="ARBA" id="ARBA00022605"/>
    </source>
</evidence>
<gene>
    <name evidence="10" type="ORF">H9841_11245</name>
</gene>
<dbReference type="Gene3D" id="3.20.20.140">
    <property type="entry name" value="Metal-dependent hydrolases"/>
    <property type="match status" value="1"/>
</dbReference>
<comment type="caution">
    <text evidence="10">The sequence shown here is derived from an EMBL/GenBank/DDBJ whole genome shotgun (WGS) entry which is preliminary data.</text>
</comment>
<dbReference type="GO" id="GO:0000105">
    <property type="term" value="P:L-histidine biosynthetic process"/>
    <property type="evidence" value="ECO:0007669"/>
    <property type="project" value="UniProtKB-UniRule"/>
</dbReference>
<dbReference type="PANTHER" id="PTHR21039">
    <property type="entry name" value="HISTIDINOL PHOSPHATASE-RELATED"/>
    <property type="match status" value="1"/>
</dbReference>
<evidence type="ECO:0000256" key="6">
    <source>
        <dbReference type="ARBA" id="ARBA00023102"/>
    </source>
</evidence>
<dbReference type="GO" id="GO:0004401">
    <property type="term" value="F:histidinol-phosphatase activity"/>
    <property type="evidence" value="ECO:0007669"/>
    <property type="project" value="UniProtKB-UniRule"/>
</dbReference>
<keyword evidence="4 8" id="KW-0028">Amino-acid biosynthesis</keyword>
<evidence type="ECO:0000313" key="10">
    <source>
        <dbReference type="EMBL" id="HIY22459.1"/>
    </source>
</evidence>
<comment type="pathway">
    <text evidence="1 8">Amino-acid biosynthesis; L-histidine biosynthesis; L-histidine from 5-phospho-alpha-D-ribose 1-diphosphate: step 8/9.</text>
</comment>
<accession>A0A9D2BZS0</accession>
<evidence type="ECO:0000259" key="9">
    <source>
        <dbReference type="SMART" id="SM00481"/>
    </source>
</evidence>
<dbReference type="AlphaFoldDB" id="A0A9D2BZS0"/>
<reference evidence="10" key="2">
    <citation type="submission" date="2021-04" db="EMBL/GenBank/DDBJ databases">
        <authorList>
            <person name="Gilroy R."/>
        </authorList>
    </citation>
    <scope>NUCLEOTIDE SEQUENCE</scope>
    <source>
        <strain evidence="10">ChiBcec16_6824</strain>
    </source>
</reference>
<evidence type="ECO:0000256" key="2">
    <source>
        <dbReference type="ARBA" id="ARBA00009152"/>
    </source>
</evidence>
<dbReference type="EC" id="3.1.3.15" evidence="3 8"/>
<evidence type="ECO:0000256" key="7">
    <source>
        <dbReference type="ARBA" id="ARBA00049158"/>
    </source>
</evidence>
<name>A0A9D2BZS0_9FIRM</name>
<comment type="similarity">
    <text evidence="2 8">Belongs to the PHP hydrolase family. HisK subfamily.</text>
</comment>
<evidence type="ECO:0000313" key="11">
    <source>
        <dbReference type="Proteomes" id="UP000823868"/>
    </source>
</evidence>
<evidence type="ECO:0000256" key="8">
    <source>
        <dbReference type="RuleBase" id="RU366003"/>
    </source>
</evidence>
<dbReference type="NCBIfam" id="TIGR01856">
    <property type="entry name" value="hisJ_fam"/>
    <property type="match status" value="1"/>
</dbReference>
<dbReference type="GO" id="GO:0005737">
    <property type="term" value="C:cytoplasm"/>
    <property type="evidence" value="ECO:0007669"/>
    <property type="project" value="TreeGrafter"/>
</dbReference>
<dbReference type="InterPro" id="IPR016195">
    <property type="entry name" value="Pol/histidinol_Pase-like"/>
</dbReference>
<dbReference type="Pfam" id="PF02811">
    <property type="entry name" value="PHP"/>
    <property type="match status" value="1"/>
</dbReference>
<keyword evidence="5 8" id="KW-0378">Hydrolase</keyword>
<feature type="domain" description="Polymerase/histidinol phosphatase N-terminal" evidence="9">
    <location>
        <begin position="4"/>
        <end position="86"/>
    </location>
</feature>
<dbReference type="EMBL" id="DXDX01000204">
    <property type="protein sequence ID" value="HIY22459.1"/>
    <property type="molecule type" value="Genomic_DNA"/>
</dbReference>
<dbReference type="InterPro" id="IPR010140">
    <property type="entry name" value="Histidinol_P_phosphatase_HisJ"/>
</dbReference>
<dbReference type="PANTHER" id="PTHR21039:SF0">
    <property type="entry name" value="HISTIDINOL-PHOSPHATASE"/>
    <property type="match status" value="1"/>
</dbReference>
<reference evidence="10" key="1">
    <citation type="journal article" date="2021" name="PeerJ">
        <title>Extensive microbial diversity within the chicken gut microbiome revealed by metagenomics and culture.</title>
        <authorList>
            <person name="Gilroy R."/>
            <person name="Ravi A."/>
            <person name="Getino M."/>
            <person name="Pursley I."/>
            <person name="Horton D.L."/>
            <person name="Alikhan N.F."/>
            <person name="Baker D."/>
            <person name="Gharbi K."/>
            <person name="Hall N."/>
            <person name="Watson M."/>
            <person name="Adriaenssens E.M."/>
            <person name="Foster-Nyarko E."/>
            <person name="Jarju S."/>
            <person name="Secka A."/>
            <person name="Antonio M."/>
            <person name="Oren A."/>
            <person name="Chaudhuri R.R."/>
            <person name="La Ragione R."/>
            <person name="Hildebrand F."/>
            <person name="Pallen M.J."/>
        </authorList>
    </citation>
    <scope>NUCLEOTIDE SEQUENCE</scope>
    <source>
        <strain evidence="10">ChiBcec16_6824</strain>
    </source>
</reference>
<keyword evidence="6 8" id="KW-0368">Histidine biosynthesis</keyword>
<organism evidence="10 11">
    <name type="scientific">Candidatus Flavonifractor merdigallinarum</name>
    <dbReference type="NCBI Taxonomy" id="2838589"/>
    <lineage>
        <taxon>Bacteria</taxon>
        <taxon>Bacillati</taxon>
        <taxon>Bacillota</taxon>
        <taxon>Clostridia</taxon>
        <taxon>Eubacteriales</taxon>
        <taxon>Oscillospiraceae</taxon>
        <taxon>Flavonifractor</taxon>
    </lineage>
</organism>
<sequence length="268" mass="30345">MFLIDYHTHSELSPDADFPLAEMAAAGAAAGLREMCITDHYDRIQGHGGLAGDYDWGPALAQYQAVQKGLPDGFTLRLGIEYGSAPFDPDYARSMLALPELDFVIGSLHNRSPQLGGEDFYYGGYEDEAECYAALDDYFTSMERLVELPECYDVLGHIIYPLRYMPEGIRLDRYHERIDAILRRVVEVGRGIELNTYCGRTIEPWRWVLERYRAHGGELMTLGSDAHFPQRVGLGLEAGARLLLETGFRYVTTYEKHRPTMHPIEDGR</sequence>
<dbReference type="SUPFAM" id="SSF89550">
    <property type="entry name" value="PHP domain-like"/>
    <property type="match status" value="1"/>
</dbReference>
<comment type="catalytic activity">
    <reaction evidence="7 8">
        <text>L-histidinol phosphate + H2O = L-histidinol + phosphate</text>
        <dbReference type="Rhea" id="RHEA:14465"/>
        <dbReference type="ChEBI" id="CHEBI:15377"/>
        <dbReference type="ChEBI" id="CHEBI:43474"/>
        <dbReference type="ChEBI" id="CHEBI:57699"/>
        <dbReference type="ChEBI" id="CHEBI:57980"/>
        <dbReference type="EC" id="3.1.3.15"/>
    </reaction>
</comment>
<dbReference type="InterPro" id="IPR003141">
    <property type="entry name" value="Pol/His_phosphatase_N"/>
</dbReference>